<protein>
    <submittedName>
        <fullName evidence="1">Uncharacterized protein</fullName>
    </submittedName>
</protein>
<proteinExistence type="predicted"/>
<organism evidence="1 2">
    <name type="scientific">Candidatus Bilamarchaeum dharawalense</name>
    <dbReference type="NCBI Taxonomy" id="2885759"/>
    <lineage>
        <taxon>Archaea</taxon>
        <taxon>Candidatus Micrarchaeota</taxon>
        <taxon>Candidatus Micrarchaeia</taxon>
        <taxon>Candidatus Anstonellales</taxon>
        <taxon>Candidatus Bilamarchaeaceae</taxon>
        <taxon>Candidatus Bilamarchaeum</taxon>
    </lineage>
</organism>
<sequence>MKKVEYSFVRSAEDRLHTLDTEKLEDYTLPEFSREVPLSTRKQETEHGVSLEHSWKASKCESIRIKKVTFRKGEELTDLYRIAARDGADSITFKHNNATYIIRKTVREIAEALYNAYGKIKGALEQIVGYLRTVLGNDYVISKVDHDSWVFDKRIAKNGIHYVDVDGLDKRNKSKLVEMLTEKIAELHSSNLIIGRFTLNNILLGSNDVKLTDLRKLRVSRKRSFVIEEFKAILQYLFAVGVAQREDVYASIAYYATKNEDSCGEWYRDRTGKKPSDTLDIARKMEEEVYS</sequence>
<reference evidence="1 2" key="1">
    <citation type="submission" date="2019-08" db="EMBL/GenBank/DDBJ databases">
        <authorList>
            <person name="Vazquez-Campos X."/>
        </authorList>
    </citation>
    <scope>NUCLEOTIDE SEQUENCE [LARGE SCALE GENOMIC DNA]</scope>
    <source>
        <strain evidence="1">LFW-283_2</strain>
    </source>
</reference>
<evidence type="ECO:0000313" key="1">
    <source>
        <dbReference type="EMBL" id="VVC04407.1"/>
    </source>
</evidence>
<accession>A0A5E4LTX6</accession>
<evidence type="ECO:0000313" key="2">
    <source>
        <dbReference type="Proteomes" id="UP000789941"/>
    </source>
</evidence>
<gene>
    <name evidence="1" type="ORF">LFW2832_00932</name>
</gene>
<dbReference type="AlphaFoldDB" id="A0A5E4LTX6"/>
<comment type="caution">
    <text evidence="1">The sequence shown here is derived from an EMBL/GenBank/DDBJ whole genome shotgun (WGS) entry which is preliminary data.</text>
</comment>
<dbReference type="Proteomes" id="UP000789941">
    <property type="component" value="Unassembled WGS sequence"/>
</dbReference>
<name>A0A5E4LTX6_9ARCH</name>
<dbReference type="EMBL" id="CABMJJ010000009">
    <property type="protein sequence ID" value="VVC04407.1"/>
    <property type="molecule type" value="Genomic_DNA"/>
</dbReference>